<organism evidence="2 3">
    <name type="scientific">Papaver somniferum</name>
    <name type="common">Opium poppy</name>
    <dbReference type="NCBI Taxonomy" id="3469"/>
    <lineage>
        <taxon>Eukaryota</taxon>
        <taxon>Viridiplantae</taxon>
        <taxon>Streptophyta</taxon>
        <taxon>Embryophyta</taxon>
        <taxon>Tracheophyta</taxon>
        <taxon>Spermatophyta</taxon>
        <taxon>Magnoliopsida</taxon>
        <taxon>Ranunculales</taxon>
        <taxon>Papaveraceae</taxon>
        <taxon>Papaveroideae</taxon>
        <taxon>Papaver</taxon>
    </lineage>
</organism>
<dbReference type="EMBL" id="CM010718">
    <property type="protein sequence ID" value="RZC58949.1"/>
    <property type="molecule type" value="Genomic_DNA"/>
</dbReference>
<dbReference type="AlphaFoldDB" id="A0A4Y7JGR9"/>
<dbReference type="PANTHER" id="PTHR36312">
    <property type="entry name" value="THIONIN-LIKE PROTEIN 1"/>
    <property type="match status" value="1"/>
</dbReference>
<evidence type="ECO:0000256" key="1">
    <source>
        <dbReference type="SAM" id="SignalP"/>
    </source>
</evidence>
<keyword evidence="3" id="KW-1185">Reference proteome</keyword>
<reference evidence="2 3" key="1">
    <citation type="journal article" date="2018" name="Science">
        <title>The opium poppy genome and morphinan production.</title>
        <authorList>
            <person name="Guo L."/>
            <person name="Winzer T."/>
            <person name="Yang X."/>
            <person name="Li Y."/>
            <person name="Ning Z."/>
            <person name="He Z."/>
            <person name="Teodor R."/>
            <person name="Lu Y."/>
            <person name="Bowser T.A."/>
            <person name="Graham I.A."/>
            <person name="Ye K."/>
        </authorList>
    </citation>
    <scope>NUCLEOTIDE SEQUENCE [LARGE SCALE GENOMIC DNA]</scope>
    <source>
        <strain evidence="3">cv. HN1</strain>
        <tissue evidence="2">Leaves</tissue>
    </source>
</reference>
<evidence type="ECO:0000313" key="3">
    <source>
        <dbReference type="Proteomes" id="UP000316621"/>
    </source>
</evidence>
<keyword evidence="1" id="KW-0732">Signal</keyword>
<dbReference type="PANTHER" id="PTHR36312:SF1">
    <property type="entry name" value="OS01G0594500 PROTEIN"/>
    <property type="match status" value="1"/>
</dbReference>
<accession>A0A4Y7JGR9</accession>
<protein>
    <recommendedName>
        <fullName evidence="4">Thionin-like protein 2</fullName>
    </recommendedName>
</protein>
<dbReference type="Proteomes" id="UP000316621">
    <property type="component" value="Chromosome 4"/>
</dbReference>
<evidence type="ECO:0008006" key="4">
    <source>
        <dbReference type="Google" id="ProtNLM"/>
    </source>
</evidence>
<dbReference type="InterPro" id="IPR038975">
    <property type="entry name" value="THNL"/>
</dbReference>
<dbReference type="OMA" id="CIDRCAI"/>
<proteinExistence type="predicted"/>
<evidence type="ECO:0000313" key="2">
    <source>
        <dbReference type="EMBL" id="RZC58949.1"/>
    </source>
</evidence>
<gene>
    <name evidence="2" type="ORF">C5167_006248</name>
</gene>
<feature type="signal peptide" evidence="1">
    <location>
        <begin position="1"/>
        <end position="26"/>
    </location>
</feature>
<dbReference type="Gramene" id="RZC58949">
    <property type="protein sequence ID" value="RZC58949"/>
    <property type="gene ID" value="C5167_006248"/>
</dbReference>
<sequence>MEGKNMRIISLLVIVMLGIFVGKSSAFSKECYMGCLLQCALTHPDKGIFACPFTCLKRCISKGIPLNGINSDNHFCKLGCATSKCLKKSTAQDPRGEEVERCVNSYCNNKCTN</sequence>
<name>A0A4Y7JGR9_PAPSO</name>
<feature type="chain" id="PRO_5021233366" description="Thionin-like protein 2" evidence="1">
    <location>
        <begin position="27"/>
        <end position="113"/>
    </location>
</feature>